<feature type="compositionally biased region" description="Basic and acidic residues" evidence="1">
    <location>
        <begin position="129"/>
        <end position="145"/>
    </location>
</feature>
<proteinExistence type="predicted"/>
<feature type="region of interest" description="Disordered" evidence="1">
    <location>
        <begin position="1"/>
        <end position="40"/>
    </location>
</feature>
<evidence type="ECO:0000256" key="1">
    <source>
        <dbReference type="SAM" id="MobiDB-lite"/>
    </source>
</evidence>
<reference evidence="2" key="1">
    <citation type="journal article" date="2014" name="Front. Microbiol.">
        <title>High frequency of phylogenetically diverse reductive dehalogenase-homologous genes in deep subseafloor sedimentary metagenomes.</title>
        <authorList>
            <person name="Kawai M."/>
            <person name="Futagami T."/>
            <person name="Toyoda A."/>
            <person name="Takaki Y."/>
            <person name="Nishi S."/>
            <person name="Hori S."/>
            <person name="Arai W."/>
            <person name="Tsubouchi T."/>
            <person name="Morono Y."/>
            <person name="Uchiyama I."/>
            <person name="Ito T."/>
            <person name="Fujiyama A."/>
            <person name="Inagaki F."/>
            <person name="Takami H."/>
        </authorList>
    </citation>
    <scope>NUCLEOTIDE SEQUENCE</scope>
    <source>
        <strain evidence="2">Expedition CK06-06</strain>
    </source>
</reference>
<feature type="non-terminal residue" evidence="2">
    <location>
        <position position="241"/>
    </location>
</feature>
<feature type="compositionally biased region" description="Basic and acidic residues" evidence="1">
    <location>
        <begin position="109"/>
        <end position="122"/>
    </location>
</feature>
<feature type="compositionally biased region" description="Acidic residues" evidence="1">
    <location>
        <begin position="1"/>
        <end position="22"/>
    </location>
</feature>
<dbReference type="EMBL" id="BARS01029211">
    <property type="protein sequence ID" value="GAG01965.1"/>
    <property type="molecule type" value="Genomic_DNA"/>
</dbReference>
<feature type="region of interest" description="Disordered" evidence="1">
    <location>
        <begin position="69"/>
        <end position="145"/>
    </location>
</feature>
<sequence>MTEELQAENIIIDDEIKDDDVDQLNPDGVGSELAPDTGENQEEKITFDDGQQKVFNEAIGKKTAKLREMERRAEEAEQRAKDLEAKIPKQTRPEVPPLPDPYSENYEDQCNRRDKAIADRVSFDSQEEAQLRQEKANQQQAERDSYNALVEKTKTYTQRSQSFGMKAEDLQAAGKAVADYGISEELGGYILQDPDGPLITAHLASNPIELDNIRSMDIGSAAVRIENVIKPQLEPLKPKPS</sequence>
<name>X0U8X3_9ZZZZ</name>
<feature type="compositionally biased region" description="Basic and acidic residues" evidence="1">
    <location>
        <begin position="69"/>
        <end position="87"/>
    </location>
</feature>
<gene>
    <name evidence="2" type="ORF">S01H1_45685</name>
</gene>
<evidence type="ECO:0000313" key="2">
    <source>
        <dbReference type="EMBL" id="GAG01965.1"/>
    </source>
</evidence>
<organism evidence="2">
    <name type="scientific">marine sediment metagenome</name>
    <dbReference type="NCBI Taxonomy" id="412755"/>
    <lineage>
        <taxon>unclassified sequences</taxon>
        <taxon>metagenomes</taxon>
        <taxon>ecological metagenomes</taxon>
    </lineage>
</organism>
<dbReference type="AlphaFoldDB" id="X0U8X3"/>
<comment type="caution">
    <text evidence="2">The sequence shown here is derived from an EMBL/GenBank/DDBJ whole genome shotgun (WGS) entry which is preliminary data.</text>
</comment>
<protein>
    <submittedName>
        <fullName evidence="2">Uncharacterized protein</fullName>
    </submittedName>
</protein>
<accession>X0U8X3</accession>